<dbReference type="EMBL" id="JAIWYP010000009">
    <property type="protein sequence ID" value="KAH3777705.1"/>
    <property type="molecule type" value="Genomic_DNA"/>
</dbReference>
<dbReference type="Gene3D" id="2.10.90.10">
    <property type="entry name" value="Cystine-knot cytokines"/>
    <property type="match status" value="1"/>
</dbReference>
<evidence type="ECO:0000313" key="1">
    <source>
        <dbReference type="EMBL" id="KAH3777705.1"/>
    </source>
</evidence>
<reference evidence="1" key="2">
    <citation type="submission" date="2020-11" db="EMBL/GenBank/DDBJ databases">
        <authorList>
            <person name="McCartney M.A."/>
            <person name="Auch B."/>
            <person name="Kono T."/>
            <person name="Mallez S."/>
            <person name="Becker A."/>
            <person name="Gohl D.M."/>
            <person name="Silverstein K.A.T."/>
            <person name="Koren S."/>
            <person name="Bechman K.B."/>
            <person name="Herman A."/>
            <person name="Abrahante J.E."/>
            <person name="Garbe J."/>
        </authorList>
    </citation>
    <scope>NUCLEOTIDE SEQUENCE</scope>
    <source>
        <strain evidence="1">Duluth1</strain>
        <tissue evidence="1">Whole animal</tissue>
    </source>
</reference>
<evidence type="ECO:0008006" key="3">
    <source>
        <dbReference type="Google" id="ProtNLM"/>
    </source>
</evidence>
<organism evidence="1 2">
    <name type="scientific">Dreissena polymorpha</name>
    <name type="common">Zebra mussel</name>
    <name type="synonym">Mytilus polymorpha</name>
    <dbReference type="NCBI Taxonomy" id="45954"/>
    <lineage>
        <taxon>Eukaryota</taxon>
        <taxon>Metazoa</taxon>
        <taxon>Spiralia</taxon>
        <taxon>Lophotrochozoa</taxon>
        <taxon>Mollusca</taxon>
        <taxon>Bivalvia</taxon>
        <taxon>Autobranchia</taxon>
        <taxon>Heteroconchia</taxon>
        <taxon>Euheterodonta</taxon>
        <taxon>Imparidentia</taxon>
        <taxon>Neoheterodontei</taxon>
        <taxon>Myida</taxon>
        <taxon>Dreissenoidea</taxon>
        <taxon>Dreissenidae</taxon>
        <taxon>Dreissena</taxon>
    </lineage>
</organism>
<accession>A0A9D4EGF6</accession>
<dbReference type="InterPro" id="IPR029034">
    <property type="entry name" value="Cystine-knot_cytokine"/>
</dbReference>
<gene>
    <name evidence="1" type="ORF">DPMN_179153</name>
</gene>
<dbReference type="AlphaFoldDB" id="A0A9D4EGF6"/>
<reference evidence="1" key="1">
    <citation type="journal article" date="2019" name="bioRxiv">
        <title>The Genome of the Zebra Mussel, Dreissena polymorpha: A Resource for Invasive Species Research.</title>
        <authorList>
            <person name="McCartney M.A."/>
            <person name="Auch B."/>
            <person name="Kono T."/>
            <person name="Mallez S."/>
            <person name="Zhang Y."/>
            <person name="Obille A."/>
            <person name="Becker A."/>
            <person name="Abrahante J.E."/>
            <person name="Garbe J."/>
            <person name="Badalamenti J.P."/>
            <person name="Herman A."/>
            <person name="Mangelson H."/>
            <person name="Liachko I."/>
            <person name="Sullivan S."/>
            <person name="Sone E.D."/>
            <person name="Koren S."/>
            <person name="Silverstein K.A.T."/>
            <person name="Beckman K.B."/>
            <person name="Gohl D.M."/>
        </authorList>
    </citation>
    <scope>NUCLEOTIDE SEQUENCE</scope>
    <source>
        <strain evidence="1">Duluth1</strain>
        <tissue evidence="1">Whole animal</tissue>
    </source>
</reference>
<dbReference type="Proteomes" id="UP000828390">
    <property type="component" value="Unassembled WGS sequence"/>
</dbReference>
<name>A0A9D4EGF6_DREPO</name>
<protein>
    <recommendedName>
        <fullName evidence="3">CTCK domain-containing protein</fullName>
    </recommendedName>
</protein>
<evidence type="ECO:0000313" key="2">
    <source>
        <dbReference type="Proteomes" id="UP000828390"/>
    </source>
</evidence>
<comment type="caution">
    <text evidence="1">The sequence shown here is derived from an EMBL/GenBank/DDBJ whole genome shotgun (WGS) entry which is preliminary data.</text>
</comment>
<proteinExistence type="predicted"/>
<keyword evidence="2" id="KW-1185">Reference proteome</keyword>
<sequence>MPMVFVEGEGGSHVASNCKCCTGQPGQPIAVTMTCEQARATKKVNAFYQNVSNCSCDQCAETAITPASMGIQSSQKK</sequence>